<organism evidence="4">
    <name type="scientific">Siphoviridae sp. ctgu013</name>
    <dbReference type="NCBI Taxonomy" id="2826421"/>
    <lineage>
        <taxon>Viruses</taxon>
        <taxon>Duplodnaviria</taxon>
        <taxon>Heunggongvirae</taxon>
        <taxon>Uroviricota</taxon>
        <taxon>Caudoviricetes</taxon>
    </lineage>
</organism>
<dbReference type="InterPro" id="IPR054612">
    <property type="entry name" value="Phage_capsid-like_C"/>
</dbReference>
<sequence>MLKSLEMKAEIKSLREEIQALIDQKKAVPVEMQNKLQDALSDYEKQLEVEAAAKNSKNKGENNMDKKSFNVALKSYLLGIKNEDTAKFFGAATGQNGATGADGGVLIPSELLDLKENNGINNDLRTLTTAVSVGTRTGSVPIIDYSQDVALTDFDENNAITETKAVFTSTKFNLASKGAIIPVSRELLMDAKTDVMAVIGKLFNRVYVKAVNKEILSGAKAAVDATATTVTAIASKEGLDAIKSAVISLPLDAGANATIVMNQKTFAAMAVVSDKEGRYLLTRDANGSTIRQLEGRPVIVVENDELDDNVVLVGDFRAMYHIAYPDLEVAADESAGFRNNSVLVRAICRFTDINTYTSAFVVIKQGV</sequence>
<dbReference type="InterPro" id="IPR024455">
    <property type="entry name" value="Phage_capsid"/>
</dbReference>
<comment type="subcellular location">
    <subcellularLocation>
        <location evidence="1">Virion</location>
    </subcellularLocation>
</comment>
<evidence type="ECO:0000256" key="1">
    <source>
        <dbReference type="ARBA" id="ARBA00004328"/>
    </source>
</evidence>
<accession>A0A8S5NIE7</accession>
<dbReference type="GO" id="GO:0044423">
    <property type="term" value="C:virion component"/>
    <property type="evidence" value="ECO:0007669"/>
    <property type="project" value="UniProtKB-KW"/>
</dbReference>
<dbReference type="Pfam" id="PF05065">
    <property type="entry name" value="Phage_capsid"/>
    <property type="match status" value="1"/>
</dbReference>
<protein>
    <submittedName>
        <fullName evidence="4">Major capsid protein</fullName>
    </submittedName>
</protein>
<dbReference type="Gene3D" id="3.30.2320.10">
    <property type="entry name" value="hypothetical protein PF0899 domain"/>
    <property type="match status" value="1"/>
</dbReference>
<proteinExistence type="predicted"/>
<dbReference type="NCBIfam" id="TIGR01554">
    <property type="entry name" value="major_cap_HK97"/>
    <property type="match status" value="1"/>
</dbReference>
<evidence type="ECO:0000256" key="2">
    <source>
        <dbReference type="ARBA" id="ARBA00022844"/>
    </source>
</evidence>
<dbReference type="SUPFAM" id="SSF56563">
    <property type="entry name" value="Major capsid protein gp5"/>
    <property type="match status" value="1"/>
</dbReference>
<evidence type="ECO:0000313" key="4">
    <source>
        <dbReference type="EMBL" id="DAD93984.1"/>
    </source>
</evidence>
<reference evidence="4" key="1">
    <citation type="journal article" date="2021" name="Proc. Natl. Acad. Sci. U.S.A.">
        <title>A Catalog of Tens of Thousands of Viruses from Human Metagenomes Reveals Hidden Associations with Chronic Diseases.</title>
        <authorList>
            <person name="Tisza M.J."/>
            <person name="Buck C.B."/>
        </authorList>
    </citation>
    <scope>NUCLEOTIDE SEQUENCE</scope>
    <source>
        <strain evidence="4">Ctgu013</strain>
    </source>
</reference>
<name>A0A8S5NIE7_9CAUD</name>
<feature type="domain" description="Phage capsid-like C-terminal" evidence="3">
    <location>
        <begin position="104"/>
        <end position="364"/>
    </location>
</feature>
<dbReference type="Gene3D" id="3.30.2400.10">
    <property type="entry name" value="Major capsid protein gp5"/>
    <property type="match status" value="1"/>
</dbReference>
<keyword evidence="2" id="KW-0946">Virion</keyword>
<evidence type="ECO:0000259" key="3">
    <source>
        <dbReference type="Pfam" id="PF05065"/>
    </source>
</evidence>
<dbReference type="EMBL" id="BK015171">
    <property type="protein sequence ID" value="DAD93984.1"/>
    <property type="molecule type" value="Genomic_DNA"/>
</dbReference>